<dbReference type="PANTHER" id="PTHR23422:SF9">
    <property type="entry name" value="ZN-DEPENDENT HYDROLASE"/>
    <property type="match status" value="1"/>
</dbReference>
<dbReference type="GO" id="GO:0046872">
    <property type="term" value="F:metal ion binding"/>
    <property type="evidence" value="ECO:0007669"/>
    <property type="project" value="UniProtKB-KW"/>
</dbReference>
<evidence type="ECO:0000256" key="1">
    <source>
        <dbReference type="ARBA" id="ARBA00022723"/>
    </source>
</evidence>
<evidence type="ECO:0000313" key="4">
    <source>
        <dbReference type="Proteomes" id="UP000316727"/>
    </source>
</evidence>
<dbReference type="PROSITE" id="PS51257">
    <property type="entry name" value="PROKAR_LIPOPROTEIN"/>
    <property type="match status" value="1"/>
</dbReference>
<name>A0A501W8D2_9BACT</name>
<proteinExistence type="predicted"/>
<keyword evidence="2 3" id="KW-0378">Hydrolase</keyword>
<reference evidence="3 4" key="1">
    <citation type="submission" date="2019-06" db="EMBL/GenBank/DDBJ databases">
        <title>A novel bacterium of genus Pontibacter, isolated from marine sediment.</title>
        <authorList>
            <person name="Huang H."/>
            <person name="Mo K."/>
            <person name="Hu Y."/>
        </authorList>
    </citation>
    <scope>NUCLEOTIDE SEQUENCE [LARGE SCALE GENOMIC DNA]</scope>
    <source>
        <strain evidence="3 4">HB172049</strain>
    </source>
</reference>
<dbReference type="Proteomes" id="UP000316727">
    <property type="component" value="Unassembled WGS sequence"/>
</dbReference>
<gene>
    <name evidence="3" type="ORF">FJM65_12300</name>
</gene>
<dbReference type="Pfam" id="PF03571">
    <property type="entry name" value="Peptidase_M49"/>
    <property type="match status" value="1"/>
</dbReference>
<dbReference type="RefSeq" id="WP_140621835.1">
    <property type="nucleotide sequence ID" value="NZ_VFRQ01000006.1"/>
</dbReference>
<dbReference type="EMBL" id="VFRQ01000006">
    <property type="protein sequence ID" value="TPE43531.1"/>
    <property type="molecule type" value="Genomic_DNA"/>
</dbReference>
<accession>A0A501W8D2</accession>
<evidence type="ECO:0000313" key="3">
    <source>
        <dbReference type="EMBL" id="TPE43531.1"/>
    </source>
</evidence>
<dbReference type="GO" id="GO:0008239">
    <property type="term" value="F:dipeptidyl-peptidase activity"/>
    <property type="evidence" value="ECO:0007669"/>
    <property type="project" value="TreeGrafter"/>
</dbReference>
<organism evidence="3 4">
    <name type="scientific">Pontibacter mangrovi</name>
    <dbReference type="NCBI Taxonomy" id="2589816"/>
    <lineage>
        <taxon>Bacteria</taxon>
        <taxon>Pseudomonadati</taxon>
        <taxon>Bacteroidota</taxon>
        <taxon>Cytophagia</taxon>
        <taxon>Cytophagales</taxon>
        <taxon>Hymenobacteraceae</taxon>
        <taxon>Pontibacter</taxon>
    </lineage>
</organism>
<keyword evidence="1" id="KW-0479">Metal-binding</keyword>
<sequence length="552" mass="61625">MKPRHILFASALAATAFGCSSSSTEGNEAATETVAADSLQQKLDTYTSVRLTTDLSSLSESEKKTIPLLIEASDLMNKMFWYEAYGQKDSLMSALDSEAAKKYVQINYGPWDRLNNNEPFIAGVGPKPEGANFYPTDMTKEEFEQAGLKDKASQYTFLRRDGNGKLITVPYHVQFKEEVQRAADLLKQAAALAEDAGLKKYLNLRADALLNDNYQPSDLAWMEMKDNRLDIVIGPIETYEDKLFGYKAAHEAYVLVKDMEWSERLSKYAAFLPELQRGLPVADQYKKETPGTDSDLNAYDVVYYAGDSNAGSKTIAINLPNDEEVQLKKGTRRLQLKNAMKAKFDKIMEPIAAELIAEDQQQYVTFDAFFANTMFHEVAHGLGIKNTINNAGTVREALKEHASALEEGKADILGLYMITQLHEKGEVEGDLKEYYTTFLAGIFRSVRFGAASAHGKANMVRFNFFQDNGAFERDEETGKYRVNYEKMRQAMNKLSEKILTLQGNGDYAGVGTLLNEQGQISPQLQADLDRLSKANIPVDIVFEQGSEVLGLK</sequence>
<dbReference type="OrthoDB" id="9812747at2"/>
<dbReference type="AlphaFoldDB" id="A0A501W8D2"/>
<dbReference type="GO" id="GO:0005737">
    <property type="term" value="C:cytoplasm"/>
    <property type="evidence" value="ECO:0007669"/>
    <property type="project" value="TreeGrafter"/>
</dbReference>
<dbReference type="Gene3D" id="3.30.540.30">
    <property type="match status" value="1"/>
</dbReference>
<comment type="caution">
    <text evidence="3">The sequence shown here is derived from an EMBL/GenBank/DDBJ whole genome shotgun (WGS) entry which is preliminary data.</text>
</comment>
<keyword evidence="4" id="KW-1185">Reference proteome</keyword>
<protein>
    <submittedName>
        <fullName evidence="3">Zn-dependent hydrolase</fullName>
    </submittedName>
</protein>
<dbReference type="InterPro" id="IPR039461">
    <property type="entry name" value="Peptidase_M49"/>
</dbReference>
<evidence type="ECO:0000256" key="2">
    <source>
        <dbReference type="ARBA" id="ARBA00022801"/>
    </source>
</evidence>
<dbReference type="PANTHER" id="PTHR23422">
    <property type="entry name" value="DIPEPTIDYL PEPTIDASE III-RELATED"/>
    <property type="match status" value="1"/>
</dbReference>